<comment type="similarity">
    <text evidence="1">Belongs to the peptidase C48 family.</text>
</comment>
<dbReference type="InterPro" id="IPR038765">
    <property type="entry name" value="Papain-like_cys_pep_sf"/>
</dbReference>
<evidence type="ECO:0000256" key="1">
    <source>
        <dbReference type="ARBA" id="ARBA00005234"/>
    </source>
</evidence>
<feature type="compositionally biased region" description="Polar residues" evidence="4">
    <location>
        <begin position="287"/>
        <end position="302"/>
    </location>
</feature>
<evidence type="ECO:0000259" key="6">
    <source>
        <dbReference type="PROSITE" id="PS50600"/>
    </source>
</evidence>
<feature type="region of interest" description="Disordered" evidence="4">
    <location>
        <begin position="409"/>
        <end position="428"/>
    </location>
</feature>
<feature type="compositionally biased region" description="Basic and acidic residues" evidence="4">
    <location>
        <begin position="488"/>
        <end position="510"/>
    </location>
</feature>
<name>A0A8I6YDM8_HORVV</name>
<evidence type="ECO:0000256" key="2">
    <source>
        <dbReference type="ARBA" id="ARBA00022670"/>
    </source>
</evidence>
<keyword evidence="5" id="KW-1133">Transmembrane helix</keyword>
<accession>A0A8I6YDM8</accession>
<feature type="compositionally biased region" description="Polar residues" evidence="4">
    <location>
        <begin position="433"/>
        <end position="477"/>
    </location>
</feature>
<dbReference type="SUPFAM" id="SSF54001">
    <property type="entry name" value="Cysteine proteinases"/>
    <property type="match status" value="1"/>
</dbReference>
<dbReference type="PROSITE" id="PS50600">
    <property type="entry name" value="ULP_PROTEASE"/>
    <property type="match status" value="1"/>
</dbReference>
<keyword evidence="5" id="KW-0472">Membrane</keyword>
<dbReference type="EnsemblPlants" id="HORVU.MOREX.r3.5HG0440680.1">
    <property type="protein sequence ID" value="HORVU.MOREX.r3.5HG0440680.1"/>
    <property type="gene ID" value="HORVU.MOREX.r3.5HG0440680"/>
</dbReference>
<keyword evidence="8" id="KW-1185">Reference proteome</keyword>
<evidence type="ECO:0000256" key="5">
    <source>
        <dbReference type="SAM" id="Phobius"/>
    </source>
</evidence>
<protein>
    <recommendedName>
        <fullName evidence="6">Ubiquitin-like protease family profile domain-containing protein</fullName>
    </recommendedName>
</protein>
<dbReference type="GO" id="GO:0008234">
    <property type="term" value="F:cysteine-type peptidase activity"/>
    <property type="evidence" value="ECO:0007669"/>
    <property type="project" value="InterPro"/>
</dbReference>
<sequence>MMIRKVVRKLFLQLEAVDRSWRDWEDDGDWIWEDGGANPRVATTTAAIVDDPSSMGIYITRWSAKRLREIANTVKEKKRDVISKSSFGDLLHISPLPPPPEELVDFIVMRIDTKKRLLKTWILLCLSLVLAPGTGNMVPLEYLHTLQELSVVHEFEWDEHILLDAMKEVKKYQDKRNEGKLKFHIGGCLPMLLVIYMDHIDIPRGCIVDHVIDYSLPRACFVKELDFTAVIAVDTIEDGFGKRPFSSTSPYATTKFLSYIEQLAKLPNKASMSATEIPDMVGADGVQQPTEGATNKADGTTRNVHEPPSKNTEGGDDVCGSLEDWLYPLPAFDELELPPHMRAIFNKHKYIHAAELKGALSSFGSLLEGIYLKRMGLMLSEASKAGFRSDEAKHDVTFHAAAAPAPGMCKATANDSSPQQQKKRDTNTGTINASVTISSPQQPKQPNNLEQGNTSTAQSTVIASSMQQASQPDNTKSVDPGVVVGKTNADKKNHKSESENNIGDDRNNAKGEDICSRVNLIRRPGETALEDGPSFGLFEPGSPDALLFQDVPQVESPPRSPVVDIESFMEIRARSPLFDNLFAAAASPGPVYDVTPLATFPPISTGPAACIDDTIEEAQVEVSSGQGHDQKHPTLKRVAPTETTAAKLPKMKKKKIDAMDDAIYQRYCCTNYKIKDPPRGEPLPSFIRIGGFDISFKHFSNGLKKRAHVNNEVMSLYIESFNIEHMYSSSKPRKFAFSPHVASKLCVDPSSFNTNSCTKDLKRACEKNDIAKADQLFFTIVKQDHWAVVVLNLIHKQFNVFDSNIRDSHYVSILEKPCSNLIENFKTLVRGRNPWKHNLDMFERFSPSGYPHQSTTFDCGLFAILYMENLTARGLKPFNTDTTSLLNFRKYIAAKLFKHPQNTLSSEEELEKLLKKS</sequence>
<dbReference type="Gramene" id="HORVU.MOREX.r3.5HG0440680.1">
    <property type="protein sequence ID" value="HORVU.MOREX.r3.5HG0440680.1"/>
    <property type="gene ID" value="HORVU.MOREX.r3.5HG0440680"/>
</dbReference>
<dbReference type="SMR" id="A0A8I6YDM8"/>
<dbReference type="Gramene" id="HORVU.MOREX.r2.5HG0364810.1">
    <property type="protein sequence ID" value="HORVU.MOREX.r2.5HG0364810.1"/>
    <property type="gene ID" value="HORVU.MOREX.r2.5HG0364810"/>
</dbReference>
<keyword evidence="5" id="KW-0812">Transmembrane</keyword>
<evidence type="ECO:0000313" key="7">
    <source>
        <dbReference type="EnsemblPlants" id="HORVU.MOREX.r3.5HG0440680.1"/>
    </source>
</evidence>
<dbReference type="PANTHER" id="PTHR34835">
    <property type="entry name" value="OS07G0283600 PROTEIN-RELATED"/>
    <property type="match status" value="1"/>
</dbReference>
<keyword evidence="2" id="KW-0645">Protease</keyword>
<reference evidence="7" key="3">
    <citation type="submission" date="2022-01" db="UniProtKB">
        <authorList>
            <consortium name="EnsemblPlants"/>
        </authorList>
    </citation>
    <scope>IDENTIFICATION</scope>
    <source>
        <strain evidence="7">subsp. vulgare</strain>
    </source>
</reference>
<dbReference type="Gene3D" id="3.40.395.10">
    <property type="entry name" value="Adenoviral Proteinase, Chain A"/>
    <property type="match status" value="1"/>
</dbReference>
<dbReference type="PANTHER" id="PTHR34835:SF77">
    <property type="entry name" value="OS08G0365200 PROTEIN"/>
    <property type="match status" value="1"/>
</dbReference>
<feature type="domain" description="Ubiquitin-like protease family profile" evidence="6">
    <location>
        <begin position="692"/>
        <end position="870"/>
    </location>
</feature>
<feature type="region of interest" description="Disordered" evidence="4">
    <location>
        <begin position="285"/>
        <end position="317"/>
    </location>
</feature>
<organism evidence="7 8">
    <name type="scientific">Hordeum vulgare subsp. vulgare</name>
    <name type="common">Domesticated barley</name>
    <dbReference type="NCBI Taxonomy" id="112509"/>
    <lineage>
        <taxon>Eukaryota</taxon>
        <taxon>Viridiplantae</taxon>
        <taxon>Streptophyta</taxon>
        <taxon>Embryophyta</taxon>
        <taxon>Tracheophyta</taxon>
        <taxon>Spermatophyta</taxon>
        <taxon>Magnoliopsida</taxon>
        <taxon>Liliopsida</taxon>
        <taxon>Poales</taxon>
        <taxon>Poaceae</taxon>
        <taxon>BOP clade</taxon>
        <taxon>Pooideae</taxon>
        <taxon>Triticodae</taxon>
        <taxon>Triticeae</taxon>
        <taxon>Hordeinae</taxon>
        <taxon>Hordeum</taxon>
    </lineage>
</organism>
<dbReference type="InterPro" id="IPR003653">
    <property type="entry name" value="Peptidase_C48_C"/>
</dbReference>
<evidence type="ECO:0000256" key="3">
    <source>
        <dbReference type="ARBA" id="ARBA00022801"/>
    </source>
</evidence>
<reference evidence="8" key="1">
    <citation type="journal article" date="2012" name="Nature">
        <title>A physical, genetic and functional sequence assembly of the barley genome.</title>
        <authorList>
            <consortium name="The International Barley Genome Sequencing Consortium"/>
            <person name="Mayer K.F."/>
            <person name="Waugh R."/>
            <person name="Brown J.W."/>
            <person name="Schulman A."/>
            <person name="Langridge P."/>
            <person name="Platzer M."/>
            <person name="Fincher G.B."/>
            <person name="Muehlbauer G.J."/>
            <person name="Sato K."/>
            <person name="Close T.J."/>
            <person name="Wise R.P."/>
            <person name="Stein N."/>
        </authorList>
    </citation>
    <scope>NUCLEOTIDE SEQUENCE [LARGE SCALE GENOMIC DNA]</scope>
    <source>
        <strain evidence="8">cv. Morex</strain>
    </source>
</reference>
<dbReference type="GO" id="GO:0006508">
    <property type="term" value="P:proteolysis"/>
    <property type="evidence" value="ECO:0007669"/>
    <property type="project" value="UniProtKB-KW"/>
</dbReference>
<dbReference type="AlphaFoldDB" id="A0A8I6YDM8"/>
<evidence type="ECO:0000313" key="8">
    <source>
        <dbReference type="Proteomes" id="UP000011116"/>
    </source>
</evidence>
<proteinExistence type="inferred from homology"/>
<keyword evidence="3" id="KW-0378">Hydrolase</keyword>
<feature type="transmembrane region" description="Helical" evidence="5">
    <location>
        <begin position="117"/>
        <end position="138"/>
    </location>
</feature>
<dbReference type="Pfam" id="PF02902">
    <property type="entry name" value="Peptidase_C48"/>
    <property type="match status" value="1"/>
</dbReference>
<dbReference type="Proteomes" id="UP000011116">
    <property type="component" value="Chromosome 5H"/>
</dbReference>
<evidence type="ECO:0000256" key="4">
    <source>
        <dbReference type="SAM" id="MobiDB-lite"/>
    </source>
</evidence>
<reference evidence="7" key="2">
    <citation type="submission" date="2020-10" db="EMBL/GenBank/DDBJ databases">
        <authorList>
            <person name="Scholz U."/>
            <person name="Mascher M."/>
            <person name="Fiebig A."/>
        </authorList>
    </citation>
    <scope>NUCLEOTIDE SEQUENCE [LARGE SCALE GENOMIC DNA]</scope>
    <source>
        <strain evidence="7">cv. Morex</strain>
    </source>
</reference>
<feature type="region of interest" description="Disordered" evidence="4">
    <location>
        <begin position="433"/>
        <end position="510"/>
    </location>
</feature>